<dbReference type="EC" id="2.7.1.107" evidence="6"/>
<reference evidence="6 7" key="1">
    <citation type="submission" date="2023-07" db="EMBL/GenBank/DDBJ databases">
        <title>Genomic Encyclopedia of Type Strains, Phase IV (KMG-IV): sequencing the most valuable type-strain genomes for metagenomic binning, comparative biology and taxonomic classification.</title>
        <authorList>
            <person name="Goeker M."/>
        </authorList>
    </citation>
    <scope>NUCLEOTIDE SEQUENCE [LARGE SCALE GENOMIC DNA]</scope>
    <source>
        <strain evidence="6 7">DSM 100301</strain>
    </source>
</reference>
<keyword evidence="2" id="KW-0547">Nucleotide-binding</keyword>
<evidence type="ECO:0000256" key="4">
    <source>
        <dbReference type="ARBA" id="ARBA00022840"/>
    </source>
</evidence>
<dbReference type="Proteomes" id="UP001235269">
    <property type="component" value="Unassembled WGS sequence"/>
</dbReference>
<dbReference type="SUPFAM" id="SSF111331">
    <property type="entry name" value="NAD kinase/diacylglycerol kinase-like"/>
    <property type="match status" value="1"/>
</dbReference>
<evidence type="ECO:0000313" key="7">
    <source>
        <dbReference type="Proteomes" id="UP001235269"/>
    </source>
</evidence>
<keyword evidence="7" id="KW-1185">Reference proteome</keyword>
<dbReference type="InterPro" id="IPR045540">
    <property type="entry name" value="YegS/DAGK_C"/>
</dbReference>
<dbReference type="PANTHER" id="PTHR12358">
    <property type="entry name" value="SPHINGOSINE KINASE"/>
    <property type="match status" value="1"/>
</dbReference>
<dbReference type="Pfam" id="PF00781">
    <property type="entry name" value="DAGK_cat"/>
    <property type="match status" value="1"/>
</dbReference>
<dbReference type="PROSITE" id="PS50146">
    <property type="entry name" value="DAGK"/>
    <property type="match status" value="1"/>
</dbReference>
<dbReference type="EMBL" id="JAUSWH010000003">
    <property type="protein sequence ID" value="MDQ0455111.1"/>
    <property type="molecule type" value="Genomic_DNA"/>
</dbReference>
<sequence>MMTVLRNPAAGGARNVRLWPEIEAGLARVFPAFEVVETRRGQTAQQARAAVEAGAEHILAIGGDGTISAAADGILRSSRPDVPLSFLPAGTGADFARNFLWPATLADRLAALADAPQTRLDVIAVERWTGGRWDHVSHAVNIASAGVSGEIIAAMAGRSGFRQSLPFTLRYRLNCIHGILRYAQKSLQILVDGEEVASGPMLVVAVCNGGWFGAGINAGPDARPDDGLLDVIIARGSHVAGNLAVFSAFDRGTHLSHSRVIKVQGRVVELLPLTGPAASAEADGEIMPSAPLRLSVLPQALNVRLSALKGKWLK</sequence>
<protein>
    <submittedName>
        <fullName evidence="6">Diacylglycerol kinase (ATP)</fullName>
        <ecNumber evidence="6">2.7.1.107</ecNumber>
    </submittedName>
</protein>
<comment type="caution">
    <text evidence="6">The sequence shown here is derived from an EMBL/GenBank/DDBJ whole genome shotgun (WGS) entry which is preliminary data.</text>
</comment>
<keyword evidence="1 6" id="KW-0808">Transferase</keyword>
<dbReference type="GO" id="GO:0004143">
    <property type="term" value="F:ATP-dependent diacylglycerol kinase activity"/>
    <property type="evidence" value="ECO:0007669"/>
    <property type="project" value="UniProtKB-EC"/>
</dbReference>
<accession>A0ABU0IA65</accession>
<dbReference type="SMART" id="SM00046">
    <property type="entry name" value="DAGKc"/>
    <property type="match status" value="1"/>
</dbReference>
<proteinExistence type="predicted"/>
<keyword evidence="3 6" id="KW-0418">Kinase</keyword>
<evidence type="ECO:0000256" key="2">
    <source>
        <dbReference type="ARBA" id="ARBA00022741"/>
    </source>
</evidence>
<evidence type="ECO:0000256" key="3">
    <source>
        <dbReference type="ARBA" id="ARBA00022777"/>
    </source>
</evidence>
<dbReference type="InterPro" id="IPR016064">
    <property type="entry name" value="NAD/diacylglycerol_kinase_sf"/>
</dbReference>
<dbReference type="InterPro" id="IPR050187">
    <property type="entry name" value="Lipid_Phosphate_FormReg"/>
</dbReference>
<dbReference type="RefSeq" id="WP_307157300.1">
    <property type="nucleotide sequence ID" value="NZ_JAUSWH010000003.1"/>
</dbReference>
<keyword evidence="4" id="KW-0067">ATP-binding</keyword>
<dbReference type="Gene3D" id="3.40.50.10330">
    <property type="entry name" value="Probable inorganic polyphosphate/atp-NAD kinase, domain 1"/>
    <property type="match status" value="1"/>
</dbReference>
<evidence type="ECO:0000259" key="5">
    <source>
        <dbReference type="PROSITE" id="PS50146"/>
    </source>
</evidence>
<dbReference type="InterPro" id="IPR017438">
    <property type="entry name" value="ATP-NAD_kinase_N"/>
</dbReference>
<evidence type="ECO:0000256" key="1">
    <source>
        <dbReference type="ARBA" id="ARBA00022679"/>
    </source>
</evidence>
<dbReference type="PANTHER" id="PTHR12358:SF54">
    <property type="entry name" value="SPHINGOSINE KINASE RELATED PROTEIN"/>
    <property type="match status" value="1"/>
</dbReference>
<feature type="domain" description="DAGKc" evidence="5">
    <location>
        <begin position="1"/>
        <end position="129"/>
    </location>
</feature>
<organism evidence="6 7">
    <name type="scientific">Rhizobium paknamense</name>
    <dbReference type="NCBI Taxonomy" id="1206817"/>
    <lineage>
        <taxon>Bacteria</taxon>
        <taxon>Pseudomonadati</taxon>
        <taxon>Pseudomonadota</taxon>
        <taxon>Alphaproteobacteria</taxon>
        <taxon>Hyphomicrobiales</taxon>
        <taxon>Rhizobiaceae</taxon>
        <taxon>Rhizobium/Agrobacterium group</taxon>
        <taxon>Rhizobium</taxon>
    </lineage>
</organism>
<dbReference type="Gene3D" id="2.60.200.40">
    <property type="match status" value="1"/>
</dbReference>
<name>A0ABU0IA65_9HYPH</name>
<dbReference type="InterPro" id="IPR001206">
    <property type="entry name" value="Diacylglycerol_kinase_cat_dom"/>
</dbReference>
<dbReference type="Pfam" id="PF19279">
    <property type="entry name" value="YegS_C"/>
    <property type="match status" value="1"/>
</dbReference>
<evidence type="ECO:0000313" key="6">
    <source>
        <dbReference type="EMBL" id="MDQ0455111.1"/>
    </source>
</evidence>
<gene>
    <name evidence="6" type="ORF">QO005_001441</name>
</gene>